<evidence type="ECO:0000256" key="3">
    <source>
        <dbReference type="ARBA" id="ARBA00022490"/>
    </source>
</evidence>
<evidence type="ECO:0000256" key="4">
    <source>
        <dbReference type="ARBA" id="ARBA00022571"/>
    </source>
</evidence>
<keyword evidence="12" id="KW-1185">Reference proteome</keyword>
<dbReference type="STRING" id="223900.GCA_000821045_02780"/>
<accession>A0A1Q8TA67</accession>
<evidence type="ECO:0000313" key="11">
    <source>
        <dbReference type="EMBL" id="OLO10566.1"/>
    </source>
</evidence>
<dbReference type="InterPro" id="IPR050072">
    <property type="entry name" value="Peptidase_M20A"/>
</dbReference>
<dbReference type="SUPFAM" id="SSF55031">
    <property type="entry name" value="Bacterial exopeptidase dimerisation domain"/>
    <property type="match status" value="1"/>
</dbReference>
<dbReference type="CDD" id="cd03894">
    <property type="entry name" value="M20_ArgE"/>
    <property type="match status" value="1"/>
</dbReference>
<keyword evidence="6" id="KW-0479">Metal-binding</keyword>
<dbReference type="PROSITE" id="PS00759">
    <property type="entry name" value="ARGE_DAPE_CPG2_2"/>
    <property type="match status" value="1"/>
</dbReference>
<dbReference type="Pfam" id="PF01546">
    <property type="entry name" value="Peptidase_M20"/>
    <property type="match status" value="1"/>
</dbReference>
<keyword evidence="4" id="KW-0055">Arginine biosynthesis</keyword>
<name>A0A1Q8TA67_9GAMM</name>
<comment type="similarity">
    <text evidence="2">Belongs to the peptidase M20A family. ArgE subfamily.</text>
</comment>
<evidence type="ECO:0000256" key="8">
    <source>
        <dbReference type="ARBA" id="ARBA00022833"/>
    </source>
</evidence>
<comment type="caution">
    <text evidence="11">The sequence shown here is derived from an EMBL/GenBank/DDBJ whole genome shotgun (WGS) entry which is preliminary data.</text>
</comment>
<dbReference type="GO" id="GO:0046872">
    <property type="term" value="F:metal ion binding"/>
    <property type="evidence" value="ECO:0007669"/>
    <property type="project" value="UniProtKB-KW"/>
</dbReference>
<dbReference type="Gene3D" id="3.40.630.10">
    <property type="entry name" value="Zn peptidases"/>
    <property type="match status" value="1"/>
</dbReference>
<evidence type="ECO:0000313" key="12">
    <source>
        <dbReference type="Proteomes" id="UP000186806"/>
    </source>
</evidence>
<evidence type="ECO:0000256" key="1">
    <source>
        <dbReference type="ARBA" id="ARBA00001947"/>
    </source>
</evidence>
<proteinExistence type="inferred from homology"/>
<dbReference type="Proteomes" id="UP000186806">
    <property type="component" value="Unassembled WGS sequence"/>
</dbReference>
<evidence type="ECO:0000256" key="6">
    <source>
        <dbReference type="ARBA" id="ARBA00022723"/>
    </source>
</evidence>
<organism evidence="11 12">
    <name type="scientific">Chromohalobacter japonicus</name>
    <dbReference type="NCBI Taxonomy" id="223900"/>
    <lineage>
        <taxon>Bacteria</taxon>
        <taxon>Pseudomonadati</taxon>
        <taxon>Pseudomonadota</taxon>
        <taxon>Gammaproteobacteria</taxon>
        <taxon>Oceanospirillales</taxon>
        <taxon>Halomonadaceae</taxon>
        <taxon>Chromohalobacter</taxon>
    </lineage>
</organism>
<dbReference type="PANTHER" id="PTHR43808:SF31">
    <property type="entry name" value="N-ACETYL-L-CITRULLINE DEACETYLASE"/>
    <property type="match status" value="1"/>
</dbReference>
<dbReference type="InterPro" id="IPR011650">
    <property type="entry name" value="Peptidase_M20_dimer"/>
</dbReference>
<keyword evidence="8" id="KW-0862">Zinc</keyword>
<dbReference type="NCBIfam" id="NF005710">
    <property type="entry name" value="PRK07522.1"/>
    <property type="match status" value="1"/>
</dbReference>
<protein>
    <submittedName>
        <fullName evidence="11">Acetylornithine deacetylase (ArgE)</fullName>
    </submittedName>
</protein>
<dbReference type="GO" id="GO:0006526">
    <property type="term" value="P:L-arginine biosynthetic process"/>
    <property type="evidence" value="ECO:0007669"/>
    <property type="project" value="UniProtKB-KW"/>
</dbReference>
<dbReference type="Gene3D" id="3.30.70.360">
    <property type="match status" value="1"/>
</dbReference>
<dbReference type="InterPro" id="IPR002933">
    <property type="entry name" value="Peptidase_M20"/>
</dbReference>
<dbReference type="Pfam" id="PF07687">
    <property type="entry name" value="M20_dimer"/>
    <property type="match status" value="1"/>
</dbReference>
<sequence length="399" mass="43144">MLGWRKTSLWEAAVSDTIALLERLVGFDTVSRHSNLELIAFIERYLAEYDVPCTRIDNDDGSKANLLARIGPEVAGGVVLSGHTDVVPVDGQPWSSDPFTLTDKGDGRLYGRGSCDMKGFIASALAQVPQWKTLDLQRPIYLAFSYDEEVGCLGAPRLIERLMADAPTPAAVIVGEPTLMAPVVAQKGITNLRTTVTGREAHSSQVRQGVSAVHVAARLVTRIEDIMAELVSEGRVDPLFNVPHSSLHVGKIQGGTAINIMARECHFDWEIRHLPTDGFEALFERFQHYAESLVHDLRPRAPQIAIHTDHLTETVPALADRNNQAAVALCQSLLGATDKDAVAYATEAGQFQRAGLPTVICGPGSIAQAHQPDEYLDVAQLEAADAFMAALGKRLVASG</sequence>
<evidence type="ECO:0000256" key="7">
    <source>
        <dbReference type="ARBA" id="ARBA00022801"/>
    </source>
</evidence>
<evidence type="ECO:0000256" key="9">
    <source>
        <dbReference type="ARBA" id="ARBA00023285"/>
    </source>
</evidence>
<keyword evidence="3" id="KW-0963">Cytoplasm</keyword>
<evidence type="ECO:0000256" key="5">
    <source>
        <dbReference type="ARBA" id="ARBA00022605"/>
    </source>
</evidence>
<feature type="domain" description="Peptidase M20 dimerisation" evidence="10">
    <location>
        <begin position="184"/>
        <end position="293"/>
    </location>
</feature>
<dbReference type="AlphaFoldDB" id="A0A1Q8TA67"/>
<gene>
    <name evidence="11" type="ORF">BTW10_14570</name>
</gene>
<keyword evidence="9" id="KW-0170">Cobalt</keyword>
<dbReference type="NCBIfam" id="TIGR01892">
    <property type="entry name" value="AcOrn-deacetyl"/>
    <property type="match status" value="1"/>
</dbReference>
<comment type="cofactor">
    <cofactor evidence="1">
        <name>Zn(2+)</name>
        <dbReference type="ChEBI" id="CHEBI:29105"/>
    </cofactor>
</comment>
<dbReference type="GO" id="GO:0008777">
    <property type="term" value="F:acetylornithine deacetylase activity"/>
    <property type="evidence" value="ECO:0007669"/>
    <property type="project" value="TreeGrafter"/>
</dbReference>
<dbReference type="PANTHER" id="PTHR43808">
    <property type="entry name" value="ACETYLORNITHINE DEACETYLASE"/>
    <property type="match status" value="1"/>
</dbReference>
<dbReference type="SUPFAM" id="SSF53187">
    <property type="entry name" value="Zn-dependent exopeptidases"/>
    <property type="match status" value="1"/>
</dbReference>
<dbReference type="EMBL" id="MSDQ01000033">
    <property type="protein sequence ID" value="OLO10566.1"/>
    <property type="molecule type" value="Genomic_DNA"/>
</dbReference>
<dbReference type="InterPro" id="IPR036264">
    <property type="entry name" value="Bact_exopeptidase_dim_dom"/>
</dbReference>
<dbReference type="InterPro" id="IPR010169">
    <property type="entry name" value="AcOrn-deacetyl"/>
</dbReference>
<reference evidence="11 12" key="1">
    <citation type="submission" date="2016-12" db="EMBL/GenBank/DDBJ databases">
        <title>Draft genome sequences of strains Salinicola socius SMB35, Salinicola sp. MH3R3-1 and Chromohalobacter sp. SMB17 from the Verkhnekamsk potash mining region of Russia.</title>
        <authorList>
            <person name="Mavrodi D.V."/>
            <person name="Olsson B.E."/>
            <person name="Korsakova E.S."/>
            <person name="Pyankova A."/>
            <person name="Mavrodi O.V."/>
            <person name="Plotnikova E.G."/>
        </authorList>
    </citation>
    <scope>NUCLEOTIDE SEQUENCE [LARGE SCALE GENOMIC DNA]</scope>
    <source>
        <strain evidence="11 12">SMB17</strain>
    </source>
</reference>
<keyword evidence="7" id="KW-0378">Hydrolase</keyword>
<dbReference type="InterPro" id="IPR001261">
    <property type="entry name" value="ArgE/DapE_CS"/>
</dbReference>
<keyword evidence="5" id="KW-0028">Amino-acid biosynthesis</keyword>
<evidence type="ECO:0000259" key="10">
    <source>
        <dbReference type="Pfam" id="PF07687"/>
    </source>
</evidence>
<evidence type="ECO:0000256" key="2">
    <source>
        <dbReference type="ARBA" id="ARBA00005691"/>
    </source>
</evidence>